<dbReference type="NCBIfam" id="TIGR00215">
    <property type="entry name" value="lpxB"/>
    <property type="match status" value="1"/>
</dbReference>
<keyword evidence="7 11" id="KW-0328">Glycosyltransferase</keyword>
<dbReference type="HAMAP" id="MF_00392">
    <property type="entry name" value="LpxB"/>
    <property type="match status" value="1"/>
</dbReference>
<dbReference type="EC" id="2.4.1.182" evidence="3 11"/>
<dbReference type="RefSeq" id="WP_205102311.1">
    <property type="nucleotide sequence ID" value="NZ_JACJJC010000006.1"/>
</dbReference>
<dbReference type="PANTHER" id="PTHR30372:SF4">
    <property type="entry name" value="LIPID-A-DISACCHARIDE SYNTHASE, MITOCHONDRIAL-RELATED"/>
    <property type="match status" value="1"/>
</dbReference>
<evidence type="ECO:0000256" key="7">
    <source>
        <dbReference type="ARBA" id="ARBA00022676"/>
    </source>
</evidence>
<reference evidence="12 13" key="1">
    <citation type="journal article" date="2021" name="Sci. Rep.">
        <title>The distribution of antibiotic resistance genes in chicken gut microbiota commensals.</title>
        <authorList>
            <person name="Juricova H."/>
            <person name="Matiasovicova J."/>
            <person name="Kubasova T."/>
            <person name="Cejkova D."/>
            <person name="Rychlik I."/>
        </authorList>
    </citation>
    <scope>NUCLEOTIDE SEQUENCE [LARGE SCALE GENOMIC DNA]</scope>
    <source>
        <strain evidence="12 13">An829</strain>
    </source>
</reference>
<evidence type="ECO:0000313" key="13">
    <source>
        <dbReference type="Proteomes" id="UP000715095"/>
    </source>
</evidence>
<keyword evidence="9 11" id="KW-0443">Lipid metabolism</keyword>
<dbReference type="Pfam" id="PF02684">
    <property type="entry name" value="LpxB"/>
    <property type="match status" value="1"/>
</dbReference>
<evidence type="ECO:0000256" key="11">
    <source>
        <dbReference type="HAMAP-Rule" id="MF_00392"/>
    </source>
</evidence>
<proteinExistence type="inferred from homology"/>
<keyword evidence="6 11" id="KW-0441">Lipid A biosynthesis</keyword>
<evidence type="ECO:0000256" key="6">
    <source>
        <dbReference type="ARBA" id="ARBA00022556"/>
    </source>
</evidence>
<evidence type="ECO:0000313" key="12">
    <source>
        <dbReference type="EMBL" id="MBM6703838.1"/>
    </source>
</evidence>
<dbReference type="Proteomes" id="UP000715095">
    <property type="component" value="Unassembled WGS sequence"/>
</dbReference>
<comment type="similarity">
    <text evidence="2 11">Belongs to the LpxB family.</text>
</comment>
<evidence type="ECO:0000256" key="8">
    <source>
        <dbReference type="ARBA" id="ARBA00022679"/>
    </source>
</evidence>
<name>A0ABS2DT27_9BURK</name>
<keyword evidence="13" id="KW-1185">Reference proteome</keyword>
<evidence type="ECO:0000256" key="10">
    <source>
        <dbReference type="ARBA" id="ARBA00048975"/>
    </source>
</evidence>
<dbReference type="GO" id="GO:0008915">
    <property type="term" value="F:lipid-A-disaccharide synthase activity"/>
    <property type="evidence" value="ECO:0007669"/>
    <property type="project" value="UniProtKB-EC"/>
</dbReference>
<protein>
    <recommendedName>
        <fullName evidence="4 11">Lipid-A-disaccharide synthase</fullName>
        <ecNumber evidence="3 11">2.4.1.182</ecNumber>
    </recommendedName>
</protein>
<accession>A0ABS2DT27</accession>
<comment type="function">
    <text evidence="1 11">Condensation of UDP-2,3-diacylglucosamine and 2,3-diacylglucosamine-1-phosphate to form lipid A disaccharide, a precursor of lipid A, a phosphorylated glycolipid that anchors the lipopolysaccharide to the outer membrane of the cell.</text>
</comment>
<comment type="caution">
    <text evidence="12">The sequence shown here is derived from an EMBL/GenBank/DDBJ whole genome shotgun (WGS) entry which is preliminary data.</text>
</comment>
<evidence type="ECO:0000256" key="4">
    <source>
        <dbReference type="ARBA" id="ARBA00020902"/>
    </source>
</evidence>
<gene>
    <name evidence="11 12" type="primary">lpxB</name>
    <name evidence="12" type="ORF">H6A60_04990</name>
</gene>
<evidence type="ECO:0000256" key="3">
    <source>
        <dbReference type="ARBA" id="ARBA00012687"/>
    </source>
</evidence>
<evidence type="ECO:0000256" key="9">
    <source>
        <dbReference type="ARBA" id="ARBA00023098"/>
    </source>
</evidence>
<dbReference type="EMBL" id="JACJJC010000006">
    <property type="protein sequence ID" value="MBM6703838.1"/>
    <property type="molecule type" value="Genomic_DNA"/>
</dbReference>
<comment type="catalytic activity">
    <reaction evidence="10 11">
        <text>a lipid X + a UDP-2-N,3-O-bis[(3R)-3-hydroxyacyl]-alpha-D-glucosamine = a lipid A disaccharide + UDP + H(+)</text>
        <dbReference type="Rhea" id="RHEA:67828"/>
        <dbReference type="ChEBI" id="CHEBI:15378"/>
        <dbReference type="ChEBI" id="CHEBI:58223"/>
        <dbReference type="ChEBI" id="CHEBI:137748"/>
        <dbReference type="ChEBI" id="CHEBI:176338"/>
        <dbReference type="ChEBI" id="CHEBI:176343"/>
        <dbReference type="EC" id="2.4.1.182"/>
    </reaction>
</comment>
<evidence type="ECO:0000256" key="2">
    <source>
        <dbReference type="ARBA" id="ARBA00007868"/>
    </source>
</evidence>
<sequence>MGTHQPIATPEKNGAVWLAGEASGDFIASLVLPEVERRMDGAPQYGVGGARMRAAGFHAWHDISELSVRGYVEVLSHLPRLLRLRSELVQSFANSNPRVFVGVDAPDFNLDIEAKLRRRGVPIVHFVSPAIWAWRPERIHKIRTAVDHMLLVFPFEQEIYKRAGIPATYVGHPLASVIPMEPDTVGARADFGLNEDSLPVVTVLPGSRIDEVKGCAPAFFGAVEKLLHRYGDMHVLIPAADERARENIIFLAGQYARLAQRMIVRVGTSHRMMEAADAVLVASGTAALEAALYKKPMVVGYKMPAVTGMIMQKKGLVRHVSLPNILLGENVVPEFLQYFCEADQISWALEQALADETNRANLVERFTMLHESLKADTANLAAEAITAIAARKPAGF</sequence>
<dbReference type="InterPro" id="IPR003835">
    <property type="entry name" value="Glyco_trans_19"/>
</dbReference>
<organism evidence="12 13">
    <name type="scientific">Sutterella massiliensis</name>
    <dbReference type="NCBI Taxonomy" id="1816689"/>
    <lineage>
        <taxon>Bacteria</taxon>
        <taxon>Pseudomonadati</taxon>
        <taxon>Pseudomonadota</taxon>
        <taxon>Betaproteobacteria</taxon>
        <taxon>Burkholderiales</taxon>
        <taxon>Sutterellaceae</taxon>
        <taxon>Sutterella</taxon>
    </lineage>
</organism>
<comment type="pathway">
    <text evidence="11">Bacterial outer membrane biogenesis; LPS lipid A biosynthesis.</text>
</comment>
<keyword evidence="5 11" id="KW-0444">Lipid biosynthesis</keyword>
<dbReference type="PANTHER" id="PTHR30372">
    <property type="entry name" value="LIPID-A-DISACCHARIDE SYNTHASE"/>
    <property type="match status" value="1"/>
</dbReference>
<evidence type="ECO:0000256" key="1">
    <source>
        <dbReference type="ARBA" id="ARBA00002056"/>
    </source>
</evidence>
<evidence type="ECO:0000256" key="5">
    <source>
        <dbReference type="ARBA" id="ARBA00022516"/>
    </source>
</evidence>
<keyword evidence="8 11" id="KW-0808">Transferase</keyword>
<dbReference type="SUPFAM" id="SSF53756">
    <property type="entry name" value="UDP-Glycosyltransferase/glycogen phosphorylase"/>
    <property type="match status" value="1"/>
</dbReference>